<dbReference type="Pfam" id="PF00392">
    <property type="entry name" value="GntR"/>
    <property type="match status" value="1"/>
</dbReference>
<comment type="caution">
    <text evidence="5">The sequence shown here is derived from an EMBL/GenBank/DDBJ whole genome shotgun (WGS) entry which is preliminary data.</text>
</comment>
<keyword evidence="3" id="KW-0804">Transcription</keyword>
<organism evidence="5 6">
    <name type="scientific">Pectobacterium betavasculorum</name>
    <dbReference type="NCBI Taxonomy" id="55207"/>
    <lineage>
        <taxon>Bacteria</taxon>
        <taxon>Pseudomonadati</taxon>
        <taxon>Pseudomonadota</taxon>
        <taxon>Gammaproteobacteria</taxon>
        <taxon>Enterobacterales</taxon>
        <taxon>Pectobacteriaceae</taxon>
        <taxon>Pectobacterium</taxon>
    </lineage>
</organism>
<dbReference type="STRING" id="55207.KP22_01835"/>
<evidence type="ECO:0000256" key="2">
    <source>
        <dbReference type="ARBA" id="ARBA00023125"/>
    </source>
</evidence>
<dbReference type="InterPro" id="IPR011711">
    <property type="entry name" value="GntR_C"/>
</dbReference>
<keyword evidence="1" id="KW-0805">Transcription regulation</keyword>
<dbReference type="eggNOG" id="COG1802">
    <property type="taxonomic scope" value="Bacteria"/>
</dbReference>
<dbReference type="RefSeq" id="WP_039322032.1">
    <property type="nucleotide sequence ID" value="NZ_JQHM01000001.1"/>
</dbReference>
<dbReference type="InterPro" id="IPR008920">
    <property type="entry name" value="TF_FadR/GntR_C"/>
</dbReference>
<dbReference type="AlphaFoldDB" id="A0A093S9Q7"/>
<dbReference type="InterPro" id="IPR036390">
    <property type="entry name" value="WH_DNA-bd_sf"/>
</dbReference>
<evidence type="ECO:0000313" key="6">
    <source>
        <dbReference type="Proteomes" id="UP000032874"/>
    </source>
</evidence>
<dbReference type="SMART" id="SM00895">
    <property type="entry name" value="FCD"/>
    <property type="match status" value="1"/>
</dbReference>
<protein>
    <submittedName>
        <fullName evidence="5">Transcriptional regulator</fullName>
    </submittedName>
</protein>
<sequence>MALTPLQTRIVRQIVAYIRREQLPLGAHLIESSLAQVLNASRTPVKAALLYLTEKGMLHYHRNRGFYLDRHAHELGRLVAELAASSEDPLYQKIVDMRLARRLPEQFSEVDLMRECQVSRSVLRNVLTRIQQEGWLEFRSGQGWRTTPIIDSVAAYEESFTFRLLVEPVSLLSPQFHIDPHTLNACRKQQEDILNGGYLTLTPHEMFDANTHFHETLIACSGNRFAHHSLQRINQLRRLVEYRQGSPAFNPKRLEQIAEHLVILDCLQRGEAETAADRMKKHLEKACHDKVSIDLFR</sequence>
<name>A0A093S9Q7_9GAMM</name>
<dbReference type="SUPFAM" id="SSF46785">
    <property type="entry name" value="Winged helix' DNA-binding domain"/>
    <property type="match status" value="2"/>
</dbReference>
<evidence type="ECO:0000259" key="4">
    <source>
        <dbReference type="PROSITE" id="PS50949"/>
    </source>
</evidence>
<evidence type="ECO:0000313" key="5">
    <source>
        <dbReference type="EMBL" id="KFX06856.1"/>
    </source>
</evidence>
<dbReference type="Gene3D" id="1.20.120.530">
    <property type="entry name" value="GntR ligand-binding domain-like"/>
    <property type="match status" value="1"/>
</dbReference>
<proteinExistence type="predicted"/>
<evidence type="ECO:0000256" key="3">
    <source>
        <dbReference type="ARBA" id="ARBA00023163"/>
    </source>
</evidence>
<dbReference type="GO" id="GO:0003700">
    <property type="term" value="F:DNA-binding transcription factor activity"/>
    <property type="evidence" value="ECO:0007669"/>
    <property type="project" value="InterPro"/>
</dbReference>
<dbReference type="EMBL" id="JQHM01000001">
    <property type="protein sequence ID" value="KFX06856.1"/>
    <property type="molecule type" value="Genomic_DNA"/>
</dbReference>
<dbReference type="SUPFAM" id="SSF48008">
    <property type="entry name" value="GntR ligand-binding domain-like"/>
    <property type="match status" value="1"/>
</dbReference>
<dbReference type="SMART" id="SM00345">
    <property type="entry name" value="HTH_GNTR"/>
    <property type="match status" value="2"/>
</dbReference>
<evidence type="ECO:0000256" key="1">
    <source>
        <dbReference type="ARBA" id="ARBA00023015"/>
    </source>
</evidence>
<accession>A0A093S9Q7</accession>
<dbReference type="GO" id="GO:0003677">
    <property type="term" value="F:DNA binding"/>
    <property type="evidence" value="ECO:0007669"/>
    <property type="project" value="UniProtKB-KW"/>
</dbReference>
<keyword evidence="2" id="KW-0238">DNA-binding</keyword>
<dbReference type="Proteomes" id="UP000032874">
    <property type="component" value="Unassembled WGS sequence"/>
</dbReference>
<gene>
    <name evidence="5" type="ORF">KP22_01835</name>
</gene>
<dbReference type="PROSITE" id="PS50949">
    <property type="entry name" value="HTH_GNTR"/>
    <property type="match status" value="1"/>
</dbReference>
<reference evidence="5 6" key="1">
    <citation type="submission" date="2014-08" db="EMBL/GenBank/DDBJ databases">
        <title>Genome sequences of NCPPB Pectobacterium isolates.</title>
        <authorList>
            <person name="Glover R.H."/>
            <person name="Sapp M."/>
            <person name="Elphinstone J."/>
        </authorList>
    </citation>
    <scope>NUCLEOTIDE SEQUENCE [LARGE SCALE GENOMIC DNA]</scope>
    <source>
        <strain evidence="5 6">NCPPB 2795</strain>
    </source>
</reference>
<dbReference type="InterPro" id="IPR036388">
    <property type="entry name" value="WH-like_DNA-bd_sf"/>
</dbReference>
<dbReference type="PANTHER" id="PTHR43537">
    <property type="entry name" value="TRANSCRIPTIONAL REGULATOR, GNTR FAMILY"/>
    <property type="match status" value="1"/>
</dbReference>
<feature type="domain" description="HTH gntR-type" evidence="4">
    <location>
        <begin position="4"/>
        <end position="71"/>
    </location>
</feature>
<dbReference type="InterPro" id="IPR000524">
    <property type="entry name" value="Tscrpt_reg_HTH_GntR"/>
</dbReference>
<dbReference type="PANTHER" id="PTHR43537:SF51">
    <property type="entry name" value="HTH-TYPE TRANSCRIPTIONAL REGULATOR LGOR-RELATED"/>
    <property type="match status" value="1"/>
</dbReference>
<dbReference type="Pfam" id="PF07729">
    <property type="entry name" value="FCD"/>
    <property type="match status" value="1"/>
</dbReference>
<dbReference type="Gene3D" id="1.10.10.10">
    <property type="entry name" value="Winged helix-like DNA-binding domain superfamily/Winged helix DNA-binding domain"/>
    <property type="match status" value="2"/>
</dbReference>